<evidence type="ECO:0000313" key="2">
    <source>
        <dbReference type="Proteomes" id="UP000259472"/>
    </source>
</evidence>
<dbReference type="KEGG" id="vg:60321625"/>
<accession>A0A345KV49</accession>
<name>A0A345KV49_9CAUD</name>
<dbReference type="GeneID" id="60321625"/>
<keyword evidence="2" id="KW-1185">Reference proteome</keyword>
<organism evidence="1 2">
    <name type="scientific">Mycobacterium phage Aminay</name>
    <dbReference type="NCBI Taxonomy" id="2250291"/>
    <lineage>
        <taxon>Viruses</taxon>
        <taxon>Duplodnaviria</taxon>
        <taxon>Heunggongvirae</taxon>
        <taxon>Uroviricota</taxon>
        <taxon>Caudoviricetes</taxon>
        <taxon>Weiservirinae</taxon>
        <taxon>Aminayvirus</taxon>
        <taxon>Aminayvirus aminay</taxon>
    </lineage>
</organism>
<reference evidence="2" key="1">
    <citation type="submission" date="2018-06" db="EMBL/GenBank/DDBJ databases">
        <authorList>
            <person name="Zhirakovskaya E."/>
        </authorList>
    </citation>
    <scope>NUCLEOTIDE SEQUENCE [LARGE SCALE GENOMIC DNA]</scope>
</reference>
<dbReference type="EMBL" id="MH509442">
    <property type="protein sequence ID" value="AXH46901.1"/>
    <property type="molecule type" value="Genomic_DNA"/>
</dbReference>
<dbReference type="Proteomes" id="UP000259472">
    <property type="component" value="Segment"/>
</dbReference>
<proteinExistence type="predicted"/>
<dbReference type="RefSeq" id="YP_009950214.1">
    <property type="nucleotide sequence ID" value="NC_051588.1"/>
</dbReference>
<gene>
    <name evidence="1" type="primary">64</name>
    <name evidence="1" type="ORF">SEA_AMINAY_64</name>
</gene>
<protein>
    <submittedName>
        <fullName evidence="1">Uncharacterized protein</fullName>
    </submittedName>
</protein>
<evidence type="ECO:0000313" key="1">
    <source>
        <dbReference type="EMBL" id="AXH46901.1"/>
    </source>
</evidence>
<sequence>MSGCKACATFHPDRCPTHKETPVADHVCKGDDCGICDYRITEIEFSRQYADEVDSDFYDGT</sequence>